<dbReference type="Pfam" id="PF01804">
    <property type="entry name" value="Penicil_amidase"/>
    <property type="match status" value="1"/>
</dbReference>
<proteinExistence type="inferred from homology"/>
<dbReference type="EMBL" id="CP015118">
    <property type="protein sequence ID" value="ARN23814.1"/>
    <property type="molecule type" value="Genomic_DNA"/>
</dbReference>
<dbReference type="InterPro" id="IPR043146">
    <property type="entry name" value="Penicillin_amidase_N_B-knob"/>
</dbReference>
<evidence type="ECO:0000256" key="5">
    <source>
        <dbReference type="PIRSR" id="PIRSR001227-2"/>
    </source>
</evidence>
<gene>
    <name evidence="6" type="ORF">A4W93_09675</name>
</gene>
<evidence type="ECO:0000256" key="3">
    <source>
        <dbReference type="ARBA" id="ARBA00023145"/>
    </source>
</evidence>
<dbReference type="GO" id="GO:0017000">
    <property type="term" value="P:antibiotic biosynthetic process"/>
    <property type="evidence" value="ECO:0007669"/>
    <property type="project" value="InterPro"/>
</dbReference>
<reference evidence="6 7" key="1">
    <citation type="submission" date="2016-04" db="EMBL/GenBank/DDBJ databases">
        <title>Complete genome sequence of natural rubber-degrading, novel Gram-negative bacterium, Rhizobacter gummiphilus strain NS21.</title>
        <authorList>
            <person name="Tabata M."/>
            <person name="Kasai D."/>
            <person name="Fukuda M."/>
        </authorList>
    </citation>
    <scope>NUCLEOTIDE SEQUENCE [LARGE SCALE GENOMIC DNA]</scope>
    <source>
        <strain evidence="6 7">NS21</strain>
    </source>
</reference>
<dbReference type="AlphaFoldDB" id="A0A1W6LHQ7"/>
<dbReference type="Gene3D" id="1.10.1400.10">
    <property type="match status" value="1"/>
</dbReference>
<dbReference type="Gene3D" id="3.60.20.10">
    <property type="entry name" value="Glutamine Phosphoribosylpyrophosphate, subunit 1, domain 1"/>
    <property type="match status" value="1"/>
</dbReference>
<comment type="similarity">
    <text evidence="1">Belongs to the peptidase S45 family.</text>
</comment>
<dbReference type="SUPFAM" id="SSF56235">
    <property type="entry name" value="N-terminal nucleophile aminohydrolases (Ntn hydrolases)"/>
    <property type="match status" value="1"/>
</dbReference>
<comment type="cofactor">
    <cofactor evidence="5">
        <name>Ca(2+)</name>
        <dbReference type="ChEBI" id="CHEBI:29108"/>
    </cofactor>
    <text evidence="5">Binds 1 Ca(2+) ion per dimer.</text>
</comment>
<dbReference type="InterPro" id="IPR023343">
    <property type="entry name" value="Penicillin_amidase_dom1"/>
</dbReference>
<dbReference type="PANTHER" id="PTHR34218">
    <property type="entry name" value="PEPTIDASE S45 PENICILLIN AMIDASE"/>
    <property type="match status" value="1"/>
</dbReference>
<protein>
    <submittedName>
        <fullName evidence="6">Penicillin amidase</fullName>
    </submittedName>
</protein>
<feature type="binding site" evidence="5">
    <location>
        <position position="188"/>
    </location>
    <ligand>
        <name>Ca(2+)</name>
        <dbReference type="ChEBI" id="CHEBI:29108"/>
    </ligand>
</feature>
<dbReference type="OrthoDB" id="9760084at2"/>
<dbReference type="GO" id="GO:0016811">
    <property type="term" value="F:hydrolase activity, acting on carbon-nitrogen (but not peptide) bonds, in linear amides"/>
    <property type="evidence" value="ECO:0007669"/>
    <property type="project" value="InterPro"/>
</dbReference>
<feature type="binding site" evidence="5">
    <location>
        <position position="324"/>
    </location>
    <ligand>
        <name>Ca(2+)</name>
        <dbReference type="ChEBI" id="CHEBI:29108"/>
    </ligand>
</feature>
<dbReference type="KEGG" id="rgu:A4W93_09675"/>
<dbReference type="InterPro" id="IPR014395">
    <property type="entry name" value="Pen/GL7ACA/AHL_acylase"/>
</dbReference>
<dbReference type="InterPro" id="IPR002692">
    <property type="entry name" value="S45"/>
</dbReference>
<evidence type="ECO:0000256" key="4">
    <source>
        <dbReference type="PIRSR" id="PIRSR001227-1"/>
    </source>
</evidence>
<name>A0A1W6LHQ7_9BURK</name>
<evidence type="ECO:0000313" key="7">
    <source>
        <dbReference type="Proteomes" id="UP000193427"/>
    </source>
</evidence>
<dbReference type="InterPro" id="IPR043147">
    <property type="entry name" value="Penicillin_amidase_A-knob"/>
</dbReference>
<organism evidence="6 7">
    <name type="scientific">Piscinibacter gummiphilus</name>
    <dbReference type="NCBI Taxonomy" id="946333"/>
    <lineage>
        <taxon>Bacteria</taxon>
        <taxon>Pseudomonadati</taxon>
        <taxon>Pseudomonadota</taxon>
        <taxon>Betaproteobacteria</taxon>
        <taxon>Burkholderiales</taxon>
        <taxon>Sphaerotilaceae</taxon>
        <taxon>Piscinibacter</taxon>
    </lineage>
</organism>
<evidence type="ECO:0000313" key="6">
    <source>
        <dbReference type="EMBL" id="ARN23814.1"/>
    </source>
</evidence>
<evidence type="ECO:0000256" key="2">
    <source>
        <dbReference type="ARBA" id="ARBA00022801"/>
    </source>
</evidence>
<keyword evidence="5" id="KW-0479">Metal-binding</keyword>
<feature type="binding site" evidence="5">
    <location>
        <position position="327"/>
    </location>
    <ligand>
        <name>Ca(2+)</name>
        <dbReference type="ChEBI" id="CHEBI:29108"/>
    </ligand>
</feature>
<dbReference type="RefSeq" id="WP_085754108.1">
    <property type="nucleotide sequence ID" value="NZ_BSPR01000016.1"/>
</dbReference>
<dbReference type="Gene3D" id="2.30.120.10">
    <property type="match status" value="1"/>
</dbReference>
<keyword evidence="2" id="KW-0378">Hydrolase</keyword>
<dbReference type="CDD" id="cd03747">
    <property type="entry name" value="Ntn_PGA_like"/>
    <property type="match status" value="1"/>
</dbReference>
<dbReference type="GO" id="GO:0046872">
    <property type="term" value="F:metal ion binding"/>
    <property type="evidence" value="ECO:0007669"/>
    <property type="project" value="UniProtKB-KW"/>
</dbReference>
<dbReference type="InterPro" id="IPR029055">
    <property type="entry name" value="Ntn_hydrolases_N"/>
</dbReference>
<accession>A0A1W6LHQ7</accession>
<dbReference type="Proteomes" id="UP000193427">
    <property type="component" value="Chromosome"/>
</dbReference>
<dbReference type="PIRSF" id="PIRSF001227">
    <property type="entry name" value="Pen_acylase"/>
    <property type="match status" value="1"/>
</dbReference>
<dbReference type="Gene3D" id="1.10.439.10">
    <property type="entry name" value="Penicillin Amidohydrolase, domain 1"/>
    <property type="match status" value="1"/>
</dbReference>
<keyword evidence="3" id="KW-0865">Zymogen</keyword>
<feature type="active site" description="Nucleophile" evidence="4">
    <location>
        <position position="252"/>
    </location>
</feature>
<keyword evidence="5" id="KW-0106">Calcium</keyword>
<keyword evidence="7" id="KW-1185">Reference proteome</keyword>
<sequence length="802" mass="87825">MLKWVRRVALGGVVLGLLAAAGAGFYAWQVLPRTDGTVELPGLEGRVRIERDAEGIPTIRAGSRDDALFGLGFAHAQDRLWQLETHRRIGSGRLAEAFGEAALDTDRFLRALGVRRAAEAQWAESGPDARAAIEAYTAGINAWALQSMRARPPEFVLLGLEFEPWTPQDTIAWTTMMAWDLGGNWGAELLRLRLSLNLPVERIDELLPPYPGAKPLPTADYATLFRSLALGGALRQTAALDAPPSGIDGVGSNNWVVAGSHTTTGKPLLANDPHLKLSAPALWYFARLDAPGLKVAGATMPGLPIVVLGQNEHIAWGFTNTAPDVQDLYIEQVHPDDPMQYRTPGGWARFDSVEEVIRVKGKPDVTITARATRHGPVISDAGGPTDGLGGRGYVFAMRWTALDADVRAIDAGLAINRTRTVAEFIEGTKQYVAPMQNMVVADTAGRIAMVSAGRVPLRRPDNDLHGLVPAPGWEARYDWAGWLDPGQTPREIDPPRGYIATANQRVHDTAYPHFITSEWTWPYRHDRIMALLAARPRHDLDSLRAIQADEFSDATVRLLPAIRAARSDHALAAAAQRELAAFDGTMAADRAAPLIFWAWARQLTEGVFADEVGATLFEAQLGTRNFREALDGVLARNDAWWCDDKATPEAETCARQSDRAFTRALDELQARFGPDVSAWRWGDAHIARSEHRPFSKVRPLARWFETRVPVGGDTYTVNVSKVNHRADAVTGERYLSEHGPSFRGLYDLADPSKSRVMHSTGQSGIVFSPLYRRFVAPWAGVRDVPLWADGAPAHVLELAPAP</sequence>
<dbReference type="PANTHER" id="PTHR34218:SF4">
    <property type="entry name" value="ACYL-HOMOSERINE LACTONE ACYLASE QUIP"/>
    <property type="match status" value="1"/>
</dbReference>
<evidence type="ECO:0000256" key="1">
    <source>
        <dbReference type="ARBA" id="ARBA00006586"/>
    </source>
</evidence>
<dbReference type="STRING" id="946333.A4W93_09675"/>